<name>A0A2R6QJY7_ACTCC</name>
<dbReference type="InterPro" id="IPR023213">
    <property type="entry name" value="CAT-like_dom_sf"/>
</dbReference>
<dbReference type="PANTHER" id="PTHR31642">
    <property type="entry name" value="TRICHOTHECENE 3-O-ACETYLTRANSFERASE"/>
    <property type="match status" value="1"/>
</dbReference>
<dbReference type="Gene3D" id="3.30.559.10">
    <property type="entry name" value="Chloramphenicol acetyltransferase-like domain"/>
    <property type="match status" value="1"/>
</dbReference>
<keyword evidence="3" id="KW-1185">Reference proteome</keyword>
<proteinExistence type="inferred from homology"/>
<reference evidence="3" key="2">
    <citation type="journal article" date="2018" name="BMC Genomics">
        <title>A manually annotated Actinidia chinensis var. chinensis (kiwifruit) genome highlights the challenges associated with draft genomes and gene prediction in plants.</title>
        <authorList>
            <person name="Pilkington S.M."/>
            <person name="Crowhurst R."/>
            <person name="Hilario E."/>
            <person name="Nardozza S."/>
            <person name="Fraser L."/>
            <person name="Peng Y."/>
            <person name="Gunaseelan K."/>
            <person name="Simpson R."/>
            <person name="Tahir J."/>
            <person name="Deroles S.C."/>
            <person name="Templeton K."/>
            <person name="Luo Z."/>
            <person name="Davy M."/>
            <person name="Cheng C."/>
            <person name="McNeilage M."/>
            <person name="Scaglione D."/>
            <person name="Liu Y."/>
            <person name="Zhang Q."/>
            <person name="Datson P."/>
            <person name="De Silva N."/>
            <person name="Gardiner S.E."/>
            <person name="Bassett H."/>
            <person name="Chagne D."/>
            <person name="McCallum J."/>
            <person name="Dzierzon H."/>
            <person name="Deng C."/>
            <person name="Wang Y.Y."/>
            <person name="Barron L."/>
            <person name="Manako K."/>
            <person name="Bowen J."/>
            <person name="Foster T.M."/>
            <person name="Erridge Z.A."/>
            <person name="Tiffin H."/>
            <person name="Waite C.N."/>
            <person name="Davies K.M."/>
            <person name="Grierson E.P."/>
            <person name="Laing W.A."/>
            <person name="Kirk R."/>
            <person name="Chen X."/>
            <person name="Wood M."/>
            <person name="Montefiori M."/>
            <person name="Brummell D.A."/>
            <person name="Schwinn K.E."/>
            <person name="Catanach A."/>
            <person name="Fullerton C."/>
            <person name="Li D."/>
            <person name="Meiyalaghan S."/>
            <person name="Nieuwenhuizen N."/>
            <person name="Read N."/>
            <person name="Prakash R."/>
            <person name="Hunter D."/>
            <person name="Zhang H."/>
            <person name="McKenzie M."/>
            <person name="Knabel M."/>
            <person name="Harris A."/>
            <person name="Allan A.C."/>
            <person name="Gleave A."/>
            <person name="Chen A."/>
            <person name="Janssen B.J."/>
            <person name="Plunkett B."/>
            <person name="Ampomah-Dwamena C."/>
            <person name="Voogd C."/>
            <person name="Leif D."/>
            <person name="Lafferty D."/>
            <person name="Souleyre E.J.F."/>
            <person name="Varkonyi-Gasic E."/>
            <person name="Gambi F."/>
            <person name="Hanley J."/>
            <person name="Yao J.L."/>
            <person name="Cheung J."/>
            <person name="David K.M."/>
            <person name="Warren B."/>
            <person name="Marsh K."/>
            <person name="Snowden K.C."/>
            <person name="Lin-Wang K."/>
            <person name="Brian L."/>
            <person name="Martinez-Sanchez M."/>
            <person name="Wang M."/>
            <person name="Ileperuma N."/>
            <person name="Macnee N."/>
            <person name="Campin R."/>
            <person name="McAtee P."/>
            <person name="Drummond R.S.M."/>
            <person name="Espley R.V."/>
            <person name="Ireland H.S."/>
            <person name="Wu R."/>
            <person name="Atkinson R.G."/>
            <person name="Karunairetnam S."/>
            <person name="Bulley S."/>
            <person name="Chunkath S."/>
            <person name="Hanley Z."/>
            <person name="Storey R."/>
            <person name="Thrimawithana A.H."/>
            <person name="Thomson S."/>
            <person name="David C."/>
            <person name="Testolin R."/>
            <person name="Huang H."/>
            <person name="Hellens R.P."/>
            <person name="Schaffer R.J."/>
        </authorList>
    </citation>
    <scope>NUCLEOTIDE SEQUENCE [LARGE SCALE GENOMIC DNA]</scope>
    <source>
        <strain evidence="3">cv. Red5</strain>
    </source>
</reference>
<evidence type="ECO:0000313" key="2">
    <source>
        <dbReference type="EMBL" id="PSS09691.1"/>
    </source>
</evidence>
<dbReference type="InterPro" id="IPR050317">
    <property type="entry name" value="Plant_Fungal_Acyltransferase"/>
</dbReference>
<dbReference type="GO" id="GO:0016747">
    <property type="term" value="F:acyltransferase activity, transferring groups other than amino-acyl groups"/>
    <property type="evidence" value="ECO:0007669"/>
    <property type="project" value="TreeGrafter"/>
</dbReference>
<comment type="caution">
    <text evidence="2">The sequence shown here is derived from an EMBL/GenBank/DDBJ whole genome shotgun (WGS) entry which is preliminary data.</text>
</comment>
<dbReference type="PANTHER" id="PTHR31642:SF299">
    <property type="entry name" value="OS02G0653400 PROTEIN"/>
    <property type="match status" value="1"/>
</dbReference>
<organism evidence="2 3">
    <name type="scientific">Actinidia chinensis var. chinensis</name>
    <name type="common">Chinese soft-hair kiwi</name>
    <dbReference type="NCBI Taxonomy" id="1590841"/>
    <lineage>
        <taxon>Eukaryota</taxon>
        <taxon>Viridiplantae</taxon>
        <taxon>Streptophyta</taxon>
        <taxon>Embryophyta</taxon>
        <taxon>Tracheophyta</taxon>
        <taxon>Spermatophyta</taxon>
        <taxon>Magnoliopsida</taxon>
        <taxon>eudicotyledons</taxon>
        <taxon>Gunneridae</taxon>
        <taxon>Pentapetalae</taxon>
        <taxon>asterids</taxon>
        <taxon>Ericales</taxon>
        <taxon>Actinidiaceae</taxon>
        <taxon>Actinidia</taxon>
    </lineage>
</organism>
<dbReference type="GO" id="GO:0042759">
    <property type="term" value="P:long-chain fatty acid biosynthetic process"/>
    <property type="evidence" value="ECO:0007669"/>
    <property type="project" value="EnsemblPlants"/>
</dbReference>
<dbReference type="AlphaFoldDB" id="A0A2R6QJY7"/>
<evidence type="ECO:0000256" key="1">
    <source>
        <dbReference type="ARBA" id="ARBA00009861"/>
    </source>
</evidence>
<dbReference type="FunCoup" id="A0A2R6QJY7">
    <property type="interactions" value="524"/>
</dbReference>
<accession>A0A2R6QJY7</accession>
<dbReference type="STRING" id="1590841.A0A2R6QJY7"/>
<dbReference type="Gramene" id="PSS09691">
    <property type="protein sequence ID" value="PSS09691"/>
    <property type="gene ID" value="CEY00_Acc16716"/>
</dbReference>
<sequence length="366" mass="40924">MAMLHGTTTNPLPRPQIEAVQSVTILKVTNPPLSRHVSLKDSFGSSVFQRWFHIIFYYNQRFSTEDSGWLLAGWTKESLGKALEEEPVLAGRLRRGGEEGGAELEIVSNDSGVRLFEARISKTLAEFLDLEDREREATEAEIVFWNDIDEQNPQSSPLLYVQVTNFQCGGYSIGISCSLLVADPMAITSFLRRWAKIHNKIVSEAEMTKLPLFYLPNLKPNSSPFTNQTGSNRTKDRAKTLIFRVGTKGLNLNDEAHLALALLCMEEVEIKLGVKMASRFSLLVEEPSKGLKVESYLREGLLQKPLMDFKSELTCACWDDFGGNEVIFSGGNKPVWVSYWINSVPSEGLVIVIPSPDSETNIVVVF</sequence>
<gene>
    <name evidence="2" type="ORF">CEY00_Acc16716</name>
</gene>
<reference evidence="2 3" key="1">
    <citation type="submission" date="2017-07" db="EMBL/GenBank/DDBJ databases">
        <title>An improved, manually edited Actinidia chinensis var. chinensis (kiwifruit) genome highlights the challenges associated with draft genomes and gene prediction in plants.</title>
        <authorList>
            <person name="Pilkington S."/>
            <person name="Crowhurst R."/>
            <person name="Hilario E."/>
            <person name="Nardozza S."/>
            <person name="Fraser L."/>
            <person name="Peng Y."/>
            <person name="Gunaseelan K."/>
            <person name="Simpson R."/>
            <person name="Tahir J."/>
            <person name="Deroles S."/>
            <person name="Templeton K."/>
            <person name="Luo Z."/>
            <person name="Davy M."/>
            <person name="Cheng C."/>
            <person name="Mcneilage M."/>
            <person name="Scaglione D."/>
            <person name="Liu Y."/>
            <person name="Zhang Q."/>
            <person name="Datson P."/>
            <person name="De Silva N."/>
            <person name="Gardiner S."/>
            <person name="Bassett H."/>
            <person name="Chagne D."/>
            <person name="Mccallum J."/>
            <person name="Dzierzon H."/>
            <person name="Deng C."/>
            <person name="Wang Y.-Y."/>
            <person name="Barron N."/>
            <person name="Manako K."/>
            <person name="Bowen J."/>
            <person name="Foster T."/>
            <person name="Erridge Z."/>
            <person name="Tiffin H."/>
            <person name="Waite C."/>
            <person name="Davies K."/>
            <person name="Grierson E."/>
            <person name="Laing W."/>
            <person name="Kirk R."/>
            <person name="Chen X."/>
            <person name="Wood M."/>
            <person name="Montefiori M."/>
            <person name="Brummell D."/>
            <person name="Schwinn K."/>
            <person name="Catanach A."/>
            <person name="Fullerton C."/>
            <person name="Li D."/>
            <person name="Meiyalaghan S."/>
            <person name="Nieuwenhuizen N."/>
            <person name="Read N."/>
            <person name="Prakash R."/>
            <person name="Hunter D."/>
            <person name="Zhang H."/>
            <person name="Mckenzie M."/>
            <person name="Knabel M."/>
            <person name="Harris A."/>
            <person name="Allan A."/>
            <person name="Chen A."/>
            <person name="Janssen B."/>
            <person name="Plunkett B."/>
            <person name="Dwamena C."/>
            <person name="Voogd C."/>
            <person name="Leif D."/>
            <person name="Lafferty D."/>
            <person name="Souleyre E."/>
            <person name="Varkonyi-Gasic E."/>
            <person name="Gambi F."/>
            <person name="Hanley J."/>
            <person name="Yao J.-L."/>
            <person name="Cheung J."/>
            <person name="David K."/>
            <person name="Warren B."/>
            <person name="Marsh K."/>
            <person name="Snowden K."/>
            <person name="Lin-Wang K."/>
            <person name="Brian L."/>
            <person name="Martinez-Sanchez M."/>
            <person name="Wang M."/>
            <person name="Ileperuma N."/>
            <person name="Macnee N."/>
            <person name="Campin R."/>
            <person name="Mcatee P."/>
            <person name="Drummond R."/>
            <person name="Espley R."/>
            <person name="Ireland H."/>
            <person name="Wu R."/>
            <person name="Atkinson R."/>
            <person name="Karunairetnam S."/>
            <person name="Bulley S."/>
            <person name="Chunkath S."/>
            <person name="Hanley Z."/>
            <person name="Storey R."/>
            <person name="Thrimawithana A."/>
            <person name="Thomson S."/>
            <person name="David C."/>
            <person name="Testolin R."/>
        </authorList>
    </citation>
    <scope>NUCLEOTIDE SEQUENCE [LARGE SCALE GENOMIC DNA]</scope>
    <source>
        <strain evidence="3">cv. Red5</strain>
        <tissue evidence="2">Young leaf</tissue>
    </source>
</reference>
<comment type="similarity">
    <text evidence="1">Belongs to the plant acyltransferase family.</text>
</comment>
<dbReference type="Proteomes" id="UP000241394">
    <property type="component" value="Chromosome LG15"/>
</dbReference>
<dbReference type="OMA" id="MIRYTRY"/>
<dbReference type="Pfam" id="PF02458">
    <property type="entry name" value="Transferase"/>
    <property type="match status" value="1"/>
</dbReference>
<dbReference type="EMBL" id="NKQK01000015">
    <property type="protein sequence ID" value="PSS09691.1"/>
    <property type="molecule type" value="Genomic_DNA"/>
</dbReference>
<dbReference type="InParanoid" id="A0A2R6QJY7"/>
<dbReference type="GO" id="GO:0010025">
    <property type="term" value="P:wax biosynthetic process"/>
    <property type="evidence" value="ECO:0007669"/>
    <property type="project" value="EnsemblPlants"/>
</dbReference>
<evidence type="ECO:0000313" key="3">
    <source>
        <dbReference type="Proteomes" id="UP000241394"/>
    </source>
</evidence>
<dbReference type="OrthoDB" id="756073at2759"/>
<protein>
    <submittedName>
        <fullName evidence="2">Protein ECERIFERUM 26-like</fullName>
    </submittedName>
</protein>